<dbReference type="AlphaFoldDB" id="A0A8D8K2F2"/>
<evidence type="ECO:0000313" key="1">
    <source>
        <dbReference type="EMBL" id="CAG6579586.1"/>
    </source>
</evidence>
<protein>
    <submittedName>
        <fullName evidence="1">(northern house mosquito) hypothetical protein</fullName>
    </submittedName>
</protein>
<reference evidence="1" key="1">
    <citation type="submission" date="2021-05" db="EMBL/GenBank/DDBJ databases">
        <authorList>
            <person name="Alioto T."/>
            <person name="Alioto T."/>
            <person name="Gomez Garrido J."/>
        </authorList>
    </citation>
    <scope>NUCLEOTIDE SEQUENCE</scope>
</reference>
<accession>A0A8D8K2F2</accession>
<name>A0A8D8K2F2_CULPI</name>
<dbReference type="EMBL" id="HBUE01196373">
    <property type="protein sequence ID" value="CAG6527860.1"/>
    <property type="molecule type" value="Transcribed_RNA"/>
</dbReference>
<dbReference type="EMBL" id="HBUE01302390">
    <property type="protein sequence ID" value="CAG6579586.1"/>
    <property type="molecule type" value="Transcribed_RNA"/>
</dbReference>
<proteinExistence type="predicted"/>
<dbReference type="EMBL" id="HBUE01103187">
    <property type="protein sequence ID" value="CAG6486183.1"/>
    <property type="molecule type" value="Transcribed_RNA"/>
</dbReference>
<organism evidence="1">
    <name type="scientific">Culex pipiens</name>
    <name type="common">House mosquito</name>
    <dbReference type="NCBI Taxonomy" id="7175"/>
    <lineage>
        <taxon>Eukaryota</taxon>
        <taxon>Metazoa</taxon>
        <taxon>Ecdysozoa</taxon>
        <taxon>Arthropoda</taxon>
        <taxon>Hexapoda</taxon>
        <taxon>Insecta</taxon>
        <taxon>Pterygota</taxon>
        <taxon>Neoptera</taxon>
        <taxon>Endopterygota</taxon>
        <taxon>Diptera</taxon>
        <taxon>Nematocera</taxon>
        <taxon>Culicoidea</taxon>
        <taxon>Culicidae</taxon>
        <taxon>Culicinae</taxon>
        <taxon>Culicini</taxon>
        <taxon>Culex</taxon>
        <taxon>Culex</taxon>
    </lineage>
</organism>
<sequence>MCSRRYSSEYRLDMSSVRSDQSSNLTYSNVSLVRNGVYWRNFFRLSADTSQLRSTNSFKCLFSLSPSHPVTVNGPLTPRYSSFGIDLVAASRTFLSTKFR</sequence>